<evidence type="ECO:0000313" key="1">
    <source>
        <dbReference type="EMBL" id="GAI62246.1"/>
    </source>
</evidence>
<proteinExistence type="predicted"/>
<dbReference type="AlphaFoldDB" id="X1R5C2"/>
<protein>
    <submittedName>
        <fullName evidence="1">Uncharacterized protein</fullName>
    </submittedName>
</protein>
<sequence length="60" mass="7003">MKLKIRLLPVGTCFTKVSMVLGYWDQMPEEDQKKANIKFWGKGDRGYNEKMKLYDGVYPG</sequence>
<dbReference type="EMBL" id="BARV01044665">
    <property type="protein sequence ID" value="GAI62246.1"/>
    <property type="molecule type" value="Genomic_DNA"/>
</dbReference>
<name>X1R5C2_9ZZZZ</name>
<organism evidence="1">
    <name type="scientific">marine sediment metagenome</name>
    <dbReference type="NCBI Taxonomy" id="412755"/>
    <lineage>
        <taxon>unclassified sequences</taxon>
        <taxon>metagenomes</taxon>
        <taxon>ecological metagenomes</taxon>
    </lineage>
</organism>
<reference evidence="1" key="1">
    <citation type="journal article" date="2014" name="Front. Microbiol.">
        <title>High frequency of phylogenetically diverse reductive dehalogenase-homologous genes in deep subseafloor sedimentary metagenomes.</title>
        <authorList>
            <person name="Kawai M."/>
            <person name="Futagami T."/>
            <person name="Toyoda A."/>
            <person name="Takaki Y."/>
            <person name="Nishi S."/>
            <person name="Hori S."/>
            <person name="Arai W."/>
            <person name="Tsubouchi T."/>
            <person name="Morono Y."/>
            <person name="Uchiyama I."/>
            <person name="Ito T."/>
            <person name="Fujiyama A."/>
            <person name="Inagaki F."/>
            <person name="Takami H."/>
        </authorList>
    </citation>
    <scope>NUCLEOTIDE SEQUENCE</scope>
    <source>
        <strain evidence="1">Expedition CK06-06</strain>
    </source>
</reference>
<accession>X1R5C2</accession>
<gene>
    <name evidence="1" type="ORF">S06H3_65953</name>
</gene>
<feature type="non-terminal residue" evidence="1">
    <location>
        <position position="60"/>
    </location>
</feature>
<comment type="caution">
    <text evidence="1">The sequence shown here is derived from an EMBL/GenBank/DDBJ whole genome shotgun (WGS) entry which is preliminary data.</text>
</comment>